<evidence type="ECO:0000256" key="8">
    <source>
        <dbReference type="ARBA" id="ARBA00022777"/>
    </source>
</evidence>
<evidence type="ECO:0000256" key="1">
    <source>
        <dbReference type="ARBA" id="ARBA00004496"/>
    </source>
</evidence>
<dbReference type="InterPro" id="IPR020568">
    <property type="entry name" value="Ribosomal_Su5_D2-typ_SF"/>
</dbReference>
<dbReference type="InterPro" id="IPR006203">
    <property type="entry name" value="GHMP_knse_ATP-bd_CS"/>
</dbReference>
<dbReference type="SUPFAM" id="SSF55060">
    <property type="entry name" value="GHMP Kinase, C-terminal domain"/>
    <property type="match status" value="1"/>
</dbReference>
<evidence type="ECO:0000256" key="6">
    <source>
        <dbReference type="ARBA" id="ARBA00022679"/>
    </source>
</evidence>
<evidence type="ECO:0000256" key="10">
    <source>
        <dbReference type="ARBA" id="ARBA00022842"/>
    </source>
</evidence>
<dbReference type="Proteomes" id="UP000236745">
    <property type="component" value="Unassembled WGS sequence"/>
</dbReference>
<dbReference type="Gene3D" id="3.30.230.10">
    <property type="match status" value="1"/>
</dbReference>
<evidence type="ECO:0000313" key="15">
    <source>
        <dbReference type="Proteomes" id="UP000236745"/>
    </source>
</evidence>
<keyword evidence="8 14" id="KW-0418">Kinase</keyword>
<evidence type="ECO:0000256" key="12">
    <source>
        <dbReference type="ARBA" id="ARBA00029438"/>
    </source>
</evidence>
<comment type="subcellular location">
    <subcellularLocation>
        <location evidence="1">Cytoplasm</location>
    </subcellularLocation>
</comment>
<keyword evidence="5" id="KW-0444">Lipid biosynthesis</keyword>
<evidence type="ECO:0000256" key="11">
    <source>
        <dbReference type="ARBA" id="ARBA00023098"/>
    </source>
</evidence>
<dbReference type="PANTHER" id="PTHR43290:SF2">
    <property type="entry name" value="MEVALONATE KINASE"/>
    <property type="match status" value="1"/>
</dbReference>
<dbReference type="InterPro" id="IPR036554">
    <property type="entry name" value="GHMP_kinase_C_sf"/>
</dbReference>
<dbReference type="GO" id="GO:0005829">
    <property type="term" value="C:cytosol"/>
    <property type="evidence" value="ECO:0007669"/>
    <property type="project" value="TreeGrafter"/>
</dbReference>
<dbReference type="Gene3D" id="3.30.70.890">
    <property type="entry name" value="GHMP kinase, C-terminal domain"/>
    <property type="match status" value="1"/>
</dbReference>
<evidence type="ECO:0000256" key="7">
    <source>
        <dbReference type="ARBA" id="ARBA00022741"/>
    </source>
</evidence>
<dbReference type="AlphaFoldDB" id="A0A1H6ATV1"/>
<dbReference type="UniPathway" id="UPA00057">
    <property type="reaction ID" value="UER00098"/>
</dbReference>
<dbReference type="GO" id="GO:0005524">
    <property type="term" value="F:ATP binding"/>
    <property type="evidence" value="ECO:0007669"/>
    <property type="project" value="UniProtKB-KW"/>
</dbReference>
<evidence type="ECO:0000256" key="3">
    <source>
        <dbReference type="ARBA" id="ARBA00012103"/>
    </source>
</evidence>
<evidence type="ECO:0000256" key="4">
    <source>
        <dbReference type="ARBA" id="ARBA00022490"/>
    </source>
</evidence>
<dbReference type="InterPro" id="IPR014721">
    <property type="entry name" value="Ribsml_uS5_D2-typ_fold_subgr"/>
</dbReference>
<proteinExistence type="inferred from homology"/>
<comment type="pathway">
    <text evidence="12">Isoprenoid biosynthesis; isopentenyl diphosphate biosynthesis via mevalonate pathway; isopentenyl diphosphate from (R)-mevalonate: step 1/3.</text>
</comment>
<keyword evidence="7" id="KW-0547">Nucleotide-binding</keyword>
<reference evidence="14 15" key="1">
    <citation type="submission" date="2016-10" db="EMBL/GenBank/DDBJ databases">
        <authorList>
            <person name="de Groot N.N."/>
        </authorList>
    </citation>
    <scope>NUCLEOTIDE SEQUENCE [LARGE SCALE GENOMIC DNA]</scope>
    <source>
        <strain evidence="14 15">DSM 22012</strain>
    </source>
</reference>
<dbReference type="InterPro" id="IPR006204">
    <property type="entry name" value="GHMP_kinase_N_dom"/>
</dbReference>
<protein>
    <recommendedName>
        <fullName evidence="3">mevalonate kinase</fullName>
        <ecNumber evidence="3">2.7.1.36</ecNumber>
    </recommendedName>
</protein>
<sequence>MRIACAPGKVILSGEHAVVYGAPALALAVDRHMRVFYEPDRLPRLSWHAQERTHVLGLDKFAALRRRLDSHFERYLRGELSITDILKKPAELAFYAVDMARLVSGLDAIPRGSVKIDSDIPIGAGMGSSAALIAALLKLFGHIDSDDELVRQVHHCERLQHGRGSLIDAATVCLGGLVRLRDGEYSRQTLSETGLGEGWFWVFTGTPAASTGACVEQVRRGFEHSSIWSEFSELTTRFETALSEGQPLCELVRANHHLLSRLGVVPAPLQRFAEQVEQHGGAAKIAGAGSVSGDSGGLMLVWLPEGTPAQLNMPYDWHWGELKEDSQGVRLLDDQG</sequence>
<keyword evidence="9" id="KW-0067">ATP-binding</keyword>
<keyword evidence="15" id="KW-1185">Reference proteome</keyword>
<dbReference type="EC" id="2.7.1.36" evidence="3"/>
<keyword evidence="11" id="KW-0443">Lipid metabolism</keyword>
<evidence type="ECO:0000259" key="13">
    <source>
        <dbReference type="Pfam" id="PF00288"/>
    </source>
</evidence>
<accession>A0A1H6ATV1</accession>
<dbReference type="SUPFAM" id="SSF54211">
    <property type="entry name" value="Ribosomal protein S5 domain 2-like"/>
    <property type="match status" value="1"/>
</dbReference>
<evidence type="ECO:0000256" key="5">
    <source>
        <dbReference type="ARBA" id="ARBA00022516"/>
    </source>
</evidence>
<evidence type="ECO:0000256" key="2">
    <source>
        <dbReference type="ARBA" id="ARBA00006495"/>
    </source>
</evidence>
<name>A0A1H6ATV1_9GAMM</name>
<dbReference type="GO" id="GO:0019287">
    <property type="term" value="P:isopentenyl diphosphate biosynthetic process, mevalonate pathway"/>
    <property type="evidence" value="ECO:0007669"/>
    <property type="project" value="UniProtKB-UniPathway"/>
</dbReference>
<feature type="domain" description="GHMP kinase N-terminal" evidence="13">
    <location>
        <begin position="110"/>
        <end position="176"/>
    </location>
</feature>
<evidence type="ECO:0000256" key="9">
    <source>
        <dbReference type="ARBA" id="ARBA00022840"/>
    </source>
</evidence>
<dbReference type="InterPro" id="IPR006205">
    <property type="entry name" value="Mev_gal_kin"/>
</dbReference>
<dbReference type="PRINTS" id="PR00959">
    <property type="entry name" value="MEVGALKINASE"/>
</dbReference>
<dbReference type="GO" id="GO:0004496">
    <property type="term" value="F:mevalonate kinase activity"/>
    <property type="evidence" value="ECO:0007669"/>
    <property type="project" value="UniProtKB-EC"/>
</dbReference>
<dbReference type="Pfam" id="PF00288">
    <property type="entry name" value="GHMP_kinases_N"/>
    <property type="match status" value="1"/>
</dbReference>
<gene>
    <name evidence="14" type="ORF">SAMN05444390_102217</name>
</gene>
<dbReference type="RefSeq" id="WP_104003323.1">
    <property type="nucleotide sequence ID" value="NZ_FNVQ01000002.1"/>
</dbReference>
<dbReference type="PANTHER" id="PTHR43290">
    <property type="entry name" value="MEVALONATE KINASE"/>
    <property type="match status" value="1"/>
</dbReference>
<dbReference type="OrthoDB" id="9764892at2"/>
<keyword evidence="10" id="KW-0460">Magnesium</keyword>
<dbReference type="PROSITE" id="PS00627">
    <property type="entry name" value="GHMP_KINASES_ATP"/>
    <property type="match status" value="1"/>
</dbReference>
<organism evidence="14 15">
    <name type="scientific">Marinobacterium lutimaris</name>
    <dbReference type="NCBI Taxonomy" id="568106"/>
    <lineage>
        <taxon>Bacteria</taxon>
        <taxon>Pseudomonadati</taxon>
        <taxon>Pseudomonadota</taxon>
        <taxon>Gammaproteobacteria</taxon>
        <taxon>Oceanospirillales</taxon>
        <taxon>Oceanospirillaceae</taxon>
        <taxon>Marinobacterium</taxon>
    </lineage>
</organism>
<keyword evidence="6" id="KW-0808">Transferase</keyword>
<keyword evidence="4" id="KW-0963">Cytoplasm</keyword>
<comment type="similarity">
    <text evidence="2">Belongs to the GHMP kinase family. Mevalonate kinase subfamily.</text>
</comment>
<dbReference type="EMBL" id="FNVQ01000002">
    <property type="protein sequence ID" value="SEG52103.1"/>
    <property type="molecule type" value="Genomic_DNA"/>
</dbReference>
<evidence type="ECO:0000313" key="14">
    <source>
        <dbReference type="EMBL" id="SEG52103.1"/>
    </source>
</evidence>